<organism evidence="4 5">
    <name type="scientific">Poecilia mexicana</name>
    <dbReference type="NCBI Taxonomy" id="48701"/>
    <lineage>
        <taxon>Eukaryota</taxon>
        <taxon>Metazoa</taxon>
        <taxon>Chordata</taxon>
        <taxon>Craniata</taxon>
        <taxon>Vertebrata</taxon>
        <taxon>Euteleostomi</taxon>
        <taxon>Actinopterygii</taxon>
        <taxon>Neopterygii</taxon>
        <taxon>Teleostei</taxon>
        <taxon>Neoteleostei</taxon>
        <taxon>Acanthomorphata</taxon>
        <taxon>Ovalentaria</taxon>
        <taxon>Atherinomorphae</taxon>
        <taxon>Cyprinodontiformes</taxon>
        <taxon>Poeciliidae</taxon>
        <taxon>Poeciliinae</taxon>
        <taxon>Poecilia</taxon>
    </lineage>
</organism>
<dbReference type="GO" id="GO:2000344">
    <property type="term" value="P:positive regulation of acrosome reaction"/>
    <property type="evidence" value="ECO:0007669"/>
    <property type="project" value="TreeGrafter"/>
</dbReference>
<dbReference type="AlphaFoldDB" id="A0A3B3X3D3"/>
<dbReference type="Pfam" id="PF00100">
    <property type="entry name" value="Zona_pellucida"/>
    <property type="match status" value="1"/>
</dbReference>
<keyword evidence="1" id="KW-1015">Disulfide bond</keyword>
<dbReference type="PROSITE" id="PS51034">
    <property type="entry name" value="ZP_2"/>
    <property type="match status" value="1"/>
</dbReference>
<dbReference type="SMART" id="SM00241">
    <property type="entry name" value="ZP"/>
    <property type="match status" value="1"/>
</dbReference>
<dbReference type="GO" id="GO:0032190">
    <property type="term" value="F:acrosin binding"/>
    <property type="evidence" value="ECO:0007669"/>
    <property type="project" value="TreeGrafter"/>
</dbReference>
<dbReference type="GO" id="GO:0035803">
    <property type="term" value="P:egg coat formation"/>
    <property type="evidence" value="ECO:0007669"/>
    <property type="project" value="TreeGrafter"/>
</dbReference>
<dbReference type="Proteomes" id="UP000261480">
    <property type="component" value="Unplaced"/>
</dbReference>
<sequence length="316" mass="35262">MMAFFWHHELLLWFVAVGLAAAEMKLDCGLEFVTLVWSDSGSQADASLFRLGSCFPTTFTPREVVFNVELDNCNFRRLVSGNELNYTNDLFYMSSPGSYVLPFTLPVVCSYQRPKDWYPILYEPVSSTYGVEDLLFHIELMNADFSGPAETSTFPLGSMIPIMASVEEVAHQPLLLLLEECVAATTSDLETAVETYTIITNKGCLVDSKITRSKFEQRQKASELQLSLQAFRFELGQEVYIHCTMFAWDPNGLDGTKKACHYVKGHGWELLDNPVYSSICDCCDSSCKTRRARSPGAGNGLFQKAVIGPLVITDLA</sequence>
<feature type="chain" id="PRO_5017372458" description="ZP domain-containing protein" evidence="2">
    <location>
        <begin position="23"/>
        <end position="316"/>
    </location>
</feature>
<name>A0A3B3X3D3_9TELE</name>
<dbReference type="GO" id="GO:0031012">
    <property type="term" value="C:extracellular matrix"/>
    <property type="evidence" value="ECO:0007669"/>
    <property type="project" value="TreeGrafter"/>
</dbReference>
<dbReference type="Gene3D" id="2.60.40.3210">
    <property type="entry name" value="Zona pellucida, ZP-N domain"/>
    <property type="match status" value="1"/>
</dbReference>
<dbReference type="RefSeq" id="XP_014823313.1">
    <property type="nucleotide sequence ID" value="XM_014967827.1"/>
</dbReference>
<keyword evidence="2" id="KW-0732">Signal</keyword>
<evidence type="ECO:0000313" key="4">
    <source>
        <dbReference type="Ensembl" id="ENSPMEP00000009459.1"/>
    </source>
</evidence>
<feature type="domain" description="ZP" evidence="3">
    <location>
        <begin position="27"/>
        <end position="267"/>
    </location>
</feature>
<dbReference type="FunFam" id="2.60.40.4100:FF:000002">
    <property type="entry name" value="Zona pellucida sperm-binding protein 3"/>
    <property type="match status" value="1"/>
</dbReference>
<dbReference type="Ensembl" id="ENSPMET00000000752.1">
    <property type="protein sequence ID" value="ENSPMEP00000009459.1"/>
    <property type="gene ID" value="ENSPMEG00000011304.1"/>
</dbReference>
<keyword evidence="5" id="KW-1185">Reference proteome</keyword>
<evidence type="ECO:0000256" key="2">
    <source>
        <dbReference type="SAM" id="SignalP"/>
    </source>
</evidence>
<dbReference type="InterPro" id="IPR001507">
    <property type="entry name" value="ZP_dom"/>
</dbReference>
<evidence type="ECO:0000259" key="3">
    <source>
        <dbReference type="PROSITE" id="PS51034"/>
    </source>
</evidence>
<reference evidence="4" key="2">
    <citation type="submission" date="2025-09" db="UniProtKB">
        <authorList>
            <consortium name="Ensembl"/>
        </authorList>
    </citation>
    <scope>IDENTIFICATION</scope>
</reference>
<evidence type="ECO:0000256" key="1">
    <source>
        <dbReference type="ARBA" id="ARBA00023157"/>
    </source>
</evidence>
<proteinExistence type="predicted"/>
<dbReference type="PANTHER" id="PTHR11576">
    <property type="entry name" value="ZONA PELLUCIDA SPERM-BINDING PROTEIN 3"/>
    <property type="match status" value="1"/>
</dbReference>
<dbReference type="InterPro" id="IPR055355">
    <property type="entry name" value="ZP-C"/>
</dbReference>
<dbReference type="InterPro" id="IPR042235">
    <property type="entry name" value="ZP-C_dom"/>
</dbReference>
<accession>A0A3B3X3D3</accession>
<dbReference type="GO" id="GO:0007339">
    <property type="term" value="P:binding of sperm to zona pellucida"/>
    <property type="evidence" value="ECO:0007669"/>
    <property type="project" value="TreeGrafter"/>
</dbReference>
<evidence type="ECO:0000313" key="5">
    <source>
        <dbReference type="Proteomes" id="UP000261480"/>
    </source>
</evidence>
<protein>
    <recommendedName>
        <fullName evidence="3">ZP domain-containing protein</fullName>
    </recommendedName>
</protein>
<feature type="signal peptide" evidence="2">
    <location>
        <begin position="1"/>
        <end position="22"/>
    </location>
</feature>
<dbReference type="OrthoDB" id="9928644at2759"/>
<dbReference type="PANTHER" id="PTHR11576:SF3">
    <property type="entry name" value="SI:CH211-14A17.6-RELATED"/>
    <property type="match status" value="1"/>
</dbReference>
<dbReference type="GeneID" id="106903827"/>
<dbReference type="KEGG" id="pmei:106903827"/>
<reference evidence="4" key="1">
    <citation type="submission" date="2025-08" db="UniProtKB">
        <authorList>
            <consortium name="Ensembl"/>
        </authorList>
    </citation>
    <scope>IDENTIFICATION</scope>
</reference>
<dbReference type="Gene3D" id="2.60.40.4100">
    <property type="entry name" value="Zona pellucida, ZP-C domain"/>
    <property type="match status" value="1"/>
</dbReference>